<dbReference type="STRING" id="1408157.A0A1J7IPV1"/>
<dbReference type="Pfam" id="PF14856">
    <property type="entry name" value="Hce2"/>
    <property type="match status" value="1"/>
</dbReference>
<dbReference type="AlphaFoldDB" id="A0A1J7IPV1"/>
<proteinExistence type="predicted"/>
<dbReference type="Proteomes" id="UP000182658">
    <property type="component" value="Unassembled WGS sequence"/>
</dbReference>
<evidence type="ECO:0000256" key="1">
    <source>
        <dbReference type="SAM" id="SignalP"/>
    </source>
</evidence>
<name>A0A1J7IPV1_9PEZI</name>
<sequence length="162" mass="17358">MLLPKTVTALGAFITTTSATAPRPRAYTSLVNSTNPIVFLPSDSINECSESTFTDQTSDASPKVDDCLRIATNIAGGGRWEVEAATGEQHQLVQWGTCAFGVKAVPPWGDAFFYVGNQDIIDIINTSIQMFGGRGVVGSKGDMSCQAAREPPNVEWGIYHTK</sequence>
<protein>
    <recommendedName>
        <fullName evidence="2">Ecp2 effector protein-like domain-containing protein</fullName>
    </recommendedName>
</protein>
<gene>
    <name evidence="3" type="ORF">CONLIGDRAFT_669360</name>
</gene>
<evidence type="ECO:0000313" key="4">
    <source>
        <dbReference type="Proteomes" id="UP000182658"/>
    </source>
</evidence>
<feature type="domain" description="Ecp2 effector protein-like" evidence="2">
    <location>
        <begin position="48"/>
        <end position="145"/>
    </location>
</feature>
<reference evidence="3 4" key="1">
    <citation type="submission" date="2016-10" db="EMBL/GenBank/DDBJ databases">
        <title>Draft genome sequence of Coniochaeta ligniaria NRRL30616, a lignocellulolytic fungus for bioabatement of inhibitors in plant biomass hydrolysates.</title>
        <authorList>
            <consortium name="DOE Joint Genome Institute"/>
            <person name="Jimenez D.J."/>
            <person name="Hector R.E."/>
            <person name="Riley R."/>
            <person name="Sun H."/>
            <person name="Grigoriev I.V."/>
            <person name="Van Elsas J.D."/>
            <person name="Nichols N.N."/>
        </authorList>
    </citation>
    <scope>NUCLEOTIDE SEQUENCE [LARGE SCALE GENOMIC DNA]</scope>
    <source>
        <strain evidence="3 4">NRRL 30616</strain>
    </source>
</reference>
<dbReference type="InterPro" id="IPR029226">
    <property type="entry name" value="Ecp2-like"/>
</dbReference>
<accession>A0A1J7IPV1</accession>
<keyword evidence="1" id="KW-0732">Signal</keyword>
<dbReference type="EMBL" id="KV875097">
    <property type="protein sequence ID" value="OIW29502.1"/>
    <property type="molecule type" value="Genomic_DNA"/>
</dbReference>
<dbReference type="InParanoid" id="A0A1J7IPV1"/>
<evidence type="ECO:0000259" key="2">
    <source>
        <dbReference type="Pfam" id="PF14856"/>
    </source>
</evidence>
<keyword evidence="4" id="KW-1185">Reference proteome</keyword>
<feature type="chain" id="PRO_5012950157" description="Ecp2 effector protein-like domain-containing protein" evidence="1">
    <location>
        <begin position="20"/>
        <end position="162"/>
    </location>
</feature>
<dbReference type="OrthoDB" id="73875at2759"/>
<organism evidence="3 4">
    <name type="scientific">Coniochaeta ligniaria NRRL 30616</name>
    <dbReference type="NCBI Taxonomy" id="1408157"/>
    <lineage>
        <taxon>Eukaryota</taxon>
        <taxon>Fungi</taxon>
        <taxon>Dikarya</taxon>
        <taxon>Ascomycota</taxon>
        <taxon>Pezizomycotina</taxon>
        <taxon>Sordariomycetes</taxon>
        <taxon>Sordariomycetidae</taxon>
        <taxon>Coniochaetales</taxon>
        <taxon>Coniochaetaceae</taxon>
        <taxon>Coniochaeta</taxon>
    </lineage>
</organism>
<evidence type="ECO:0000313" key="3">
    <source>
        <dbReference type="EMBL" id="OIW29502.1"/>
    </source>
</evidence>
<feature type="signal peptide" evidence="1">
    <location>
        <begin position="1"/>
        <end position="19"/>
    </location>
</feature>